<reference evidence="3" key="1">
    <citation type="submission" date="2021-02" db="EMBL/GenBank/DDBJ databases">
        <authorList>
            <person name="Nowell W R."/>
        </authorList>
    </citation>
    <scope>NUCLEOTIDE SEQUENCE</scope>
</reference>
<proteinExistence type="predicted"/>
<evidence type="ECO:0000313" key="4">
    <source>
        <dbReference type="Proteomes" id="UP000663842"/>
    </source>
</evidence>
<name>A0A820E5J3_9BILA</name>
<evidence type="ECO:0000256" key="1">
    <source>
        <dbReference type="SAM" id="SignalP"/>
    </source>
</evidence>
<evidence type="ECO:0000313" key="2">
    <source>
        <dbReference type="EMBL" id="CAF2080987.1"/>
    </source>
</evidence>
<feature type="non-terminal residue" evidence="3">
    <location>
        <position position="1"/>
    </location>
</feature>
<feature type="chain" id="PRO_5036416171" evidence="1">
    <location>
        <begin position="21"/>
        <end position="62"/>
    </location>
</feature>
<feature type="signal peptide" evidence="1">
    <location>
        <begin position="1"/>
        <end position="20"/>
    </location>
</feature>
<dbReference type="Proteomes" id="UP000663842">
    <property type="component" value="Unassembled WGS sequence"/>
</dbReference>
<dbReference type="AlphaFoldDB" id="A0A820E5J3"/>
<gene>
    <name evidence="3" type="ORF">UXM345_LOCUS30305</name>
    <name evidence="2" type="ORF">XDN619_LOCUS14741</name>
</gene>
<dbReference type="EMBL" id="CAJOBF010007864">
    <property type="protein sequence ID" value="CAF4243269.1"/>
    <property type="molecule type" value="Genomic_DNA"/>
</dbReference>
<dbReference type="Proteomes" id="UP000663887">
    <property type="component" value="Unassembled WGS sequence"/>
</dbReference>
<protein>
    <submittedName>
        <fullName evidence="3">Uncharacterized protein</fullName>
    </submittedName>
</protein>
<comment type="caution">
    <text evidence="3">The sequence shown here is derived from an EMBL/GenBank/DDBJ whole genome shotgun (WGS) entry which is preliminary data.</text>
</comment>
<organism evidence="3 4">
    <name type="scientific">Rotaria magnacalcarata</name>
    <dbReference type="NCBI Taxonomy" id="392030"/>
    <lineage>
        <taxon>Eukaryota</taxon>
        <taxon>Metazoa</taxon>
        <taxon>Spiralia</taxon>
        <taxon>Gnathifera</taxon>
        <taxon>Rotifera</taxon>
        <taxon>Eurotatoria</taxon>
        <taxon>Bdelloidea</taxon>
        <taxon>Philodinida</taxon>
        <taxon>Philodinidae</taxon>
        <taxon>Rotaria</taxon>
    </lineage>
</organism>
<dbReference type="EMBL" id="CAJNRG010005896">
    <property type="protein sequence ID" value="CAF2080987.1"/>
    <property type="molecule type" value="Genomic_DNA"/>
</dbReference>
<evidence type="ECO:0000313" key="3">
    <source>
        <dbReference type="EMBL" id="CAF4243269.1"/>
    </source>
</evidence>
<sequence>ALYLLYGLVLTTMCFKLVQDDLFSIKRRILTRLGFDTQHHYYHYHHFHNNRQYLMRLRENTQ</sequence>
<keyword evidence="1" id="KW-0732">Signal</keyword>
<accession>A0A820E5J3</accession>